<dbReference type="InterPro" id="IPR036396">
    <property type="entry name" value="Cyt_P450_sf"/>
</dbReference>
<dbReference type="PRINTS" id="PR00385">
    <property type="entry name" value="P450"/>
</dbReference>
<proteinExistence type="inferred from homology"/>
<dbReference type="InterPro" id="IPR001128">
    <property type="entry name" value="Cyt_P450"/>
</dbReference>
<dbReference type="Pfam" id="PF00067">
    <property type="entry name" value="p450"/>
    <property type="match status" value="1"/>
</dbReference>
<dbReference type="GO" id="GO:0020037">
    <property type="term" value="F:heme binding"/>
    <property type="evidence" value="ECO:0007669"/>
    <property type="project" value="InterPro"/>
</dbReference>
<dbReference type="RefSeq" id="WP_193180432.1">
    <property type="nucleotide sequence ID" value="NZ_JACVXA010000010.1"/>
</dbReference>
<keyword evidence="2" id="KW-0408">Iron</keyword>
<keyword evidence="2" id="KW-0560">Oxidoreductase</keyword>
<dbReference type="InterPro" id="IPR017972">
    <property type="entry name" value="Cyt_P450_CS"/>
</dbReference>
<dbReference type="Proteomes" id="UP000609121">
    <property type="component" value="Unassembled WGS sequence"/>
</dbReference>
<keyword evidence="2" id="KW-0503">Monooxygenase</keyword>
<dbReference type="PROSITE" id="PS00086">
    <property type="entry name" value="CYTOCHROME_P450"/>
    <property type="match status" value="1"/>
</dbReference>
<comment type="similarity">
    <text evidence="1 2">Belongs to the cytochrome P450 family.</text>
</comment>
<evidence type="ECO:0000256" key="1">
    <source>
        <dbReference type="ARBA" id="ARBA00010617"/>
    </source>
</evidence>
<reference evidence="3" key="1">
    <citation type="submission" date="2020-09" db="EMBL/GenBank/DDBJ databases">
        <title>A novel bacterium of genus Mangrovicoccus, isolated from South China Sea.</title>
        <authorList>
            <person name="Huang H."/>
            <person name="Mo K."/>
            <person name="Hu Y."/>
        </authorList>
    </citation>
    <scope>NUCLEOTIDE SEQUENCE</scope>
    <source>
        <strain evidence="3">HB182678</strain>
    </source>
</reference>
<sequence length="411" mass="44517">MQATLELIEGHRVLDPHPAIPVWDVDPYDEAVLHDPYPFWKALRDRGELVWIPRYGAFMVGRHEVTKEVFSDHDRFVSSRGVGLNDFKLETPWRAPSIILEADPPEHTKTRKVMSRALSPKVVKGMMDMFRAAAGEIVAPLAAKGGIEAVTELAEAFPTTVFPRAVGMTDANPRHLVDYGAIVFNAVGPDNALRRAAMARAPEVAAWITAACARDRLTGDGLGALVYAAADAGEITHEEAAMLVRSFLSAGVDTTVTGIGSALWCFSQFPAEWEKLRADPSLARPAFEEVLRFTSPVHTFARTAGCDTEIAGFPVPEGAKILCALGAANMDPDRWGDPEAFRIDRRPVGHLAFGAGIHGCVGQNIARGELEAVLGALAPRVARIEPAGPAIWRPNNAIHALDRLPLRLIPS</sequence>
<name>A0A8J6YXE0_9RHOB</name>
<evidence type="ECO:0000256" key="2">
    <source>
        <dbReference type="RuleBase" id="RU000461"/>
    </source>
</evidence>
<dbReference type="AlphaFoldDB" id="A0A8J6YXE0"/>
<dbReference type="EMBL" id="JACVXA010000010">
    <property type="protein sequence ID" value="MBE3637611.1"/>
    <property type="molecule type" value="Genomic_DNA"/>
</dbReference>
<dbReference type="InterPro" id="IPR002397">
    <property type="entry name" value="Cyt_P450_B"/>
</dbReference>
<accession>A0A8J6YXE0</accession>
<dbReference type="GO" id="GO:0005506">
    <property type="term" value="F:iron ion binding"/>
    <property type="evidence" value="ECO:0007669"/>
    <property type="project" value="InterPro"/>
</dbReference>
<dbReference type="PRINTS" id="PR00359">
    <property type="entry name" value="BP450"/>
</dbReference>
<organism evidence="3 4">
    <name type="scientific">Mangrovicoccus algicola</name>
    <dbReference type="NCBI Taxonomy" id="2771008"/>
    <lineage>
        <taxon>Bacteria</taxon>
        <taxon>Pseudomonadati</taxon>
        <taxon>Pseudomonadota</taxon>
        <taxon>Alphaproteobacteria</taxon>
        <taxon>Rhodobacterales</taxon>
        <taxon>Paracoccaceae</taxon>
        <taxon>Mangrovicoccus</taxon>
    </lineage>
</organism>
<evidence type="ECO:0000313" key="3">
    <source>
        <dbReference type="EMBL" id="MBE3637611.1"/>
    </source>
</evidence>
<dbReference type="SUPFAM" id="SSF48264">
    <property type="entry name" value="Cytochrome P450"/>
    <property type="match status" value="1"/>
</dbReference>
<evidence type="ECO:0000313" key="4">
    <source>
        <dbReference type="Proteomes" id="UP000609121"/>
    </source>
</evidence>
<dbReference type="PANTHER" id="PTHR46696:SF1">
    <property type="entry name" value="CYTOCHROME P450 YJIB-RELATED"/>
    <property type="match status" value="1"/>
</dbReference>
<keyword evidence="2" id="KW-0479">Metal-binding</keyword>
<gene>
    <name evidence="3" type="ORF">ICN82_05250</name>
</gene>
<keyword evidence="2" id="KW-0349">Heme</keyword>
<keyword evidence="4" id="KW-1185">Reference proteome</keyword>
<dbReference type="GO" id="GO:0016705">
    <property type="term" value="F:oxidoreductase activity, acting on paired donors, with incorporation or reduction of molecular oxygen"/>
    <property type="evidence" value="ECO:0007669"/>
    <property type="project" value="InterPro"/>
</dbReference>
<dbReference type="GO" id="GO:0004497">
    <property type="term" value="F:monooxygenase activity"/>
    <property type="evidence" value="ECO:0007669"/>
    <property type="project" value="UniProtKB-KW"/>
</dbReference>
<comment type="caution">
    <text evidence="3">The sequence shown here is derived from an EMBL/GenBank/DDBJ whole genome shotgun (WGS) entry which is preliminary data.</text>
</comment>
<dbReference type="PANTHER" id="PTHR46696">
    <property type="entry name" value="P450, PUTATIVE (EUROFUNG)-RELATED"/>
    <property type="match status" value="1"/>
</dbReference>
<dbReference type="Gene3D" id="1.10.630.10">
    <property type="entry name" value="Cytochrome P450"/>
    <property type="match status" value="1"/>
</dbReference>
<protein>
    <submittedName>
        <fullName evidence="3">Cytochrome P450</fullName>
    </submittedName>
</protein>